<sequence length="124" mass="13775">MTHTPRKHVPCTSYIADLACTSSSSSHTIGARRAATMQQENMKLDTDTYIRDSFVCTCLACIDVFLPAYIGLSQPCESHALGLPRAKGRYCLVRDVVLVVELWAGWGWILKQIVVIMMRKGIVS</sequence>
<reference evidence="2 3" key="1">
    <citation type="journal article" date="2014" name="BMC Genomics">
        <title>Genome sequencing of four Aureobasidium pullulans varieties: biotechnological potential, stress tolerance, and description of new species.</title>
        <authorList>
            <person name="Gostin Ar C."/>
            <person name="Ohm R.A."/>
            <person name="Kogej T."/>
            <person name="Sonjak S."/>
            <person name="Turk M."/>
            <person name="Zajc J."/>
            <person name="Zalar P."/>
            <person name="Grube M."/>
            <person name="Sun H."/>
            <person name="Han J."/>
            <person name="Sharma A."/>
            <person name="Chiniquy J."/>
            <person name="Ngan C.Y."/>
            <person name="Lipzen A."/>
            <person name="Barry K."/>
            <person name="Grigoriev I.V."/>
            <person name="Gunde-Cimerman N."/>
        </authorList>
    </citation>
    <scope>NUCLEOTIDE SEQUENCE [LARGE SCALE GENOMIC DNA]</scope>
    <source>
        <strain evidence="2 3">EXF-150</strain>
    </source>
</reference>
<keyword evidence="1" id="KW-0812">Transmembrane</keyword>
<feature type="transmembrane region" description="Helical" evidence="1">
    <location>
        <begin position="92"/>
        <end position="110"/>
    </location>
</feature>
<protein>
    <submittedName>
        <fullName evidence="2">Uncharacterized protein</fullName>
    </submittedName>
</protein>
<name>A0A074X8I9_AURPU</name>
<keyword evidence="3" id="KW-1185">Reference proteome</keyword>
<accession>A0A074X8I9</accession>
<organism evidence="2 3">
    <name type="scientific">Aureobasidium pullulans EXF-150</name>
    <dbReference type="NCBI Taxonomy" id="1043002"/>
    <lineage>
        <taxon>Eukaryota</taxon>
        <taxon>Fungi</taxon>
        <taxon>Dikarya</taxon>
        <taxon>Ascomycota</taxon>
        <taxon>Pezizomycotina</taxon>
        <taxon>Dothideomycetes</taxon>
        <taxon>Dothideomycetidae</taxon>
        <taxon>Dothideales</taxon>
        <taxon>Saccotheciaceae</taxon>
        <taxon>Aureobasidium</taxon>
    </lineage>
</organism>
<dbReference type="AlphaFoldDB" id="A0A074X8I9"/>
<proteinExistence type="predicted"/>
<gene>
    <name evidence="2" type="ORF">M438DRAFT_182940</name>
</gene>
<dbReference type="HOGENOM" id="CLU_2003453_0_0_1"/>
<evidence type="ECO:0000313" key="2">
    <source>
        <dbReference type="EMBL" id="KEQ78362.1"/>
    </source>
</evidence>
<dbReference type="Proteomes" id="UP000030706">
    <property type="component" value="Unassembled WGS sequence"/>
</dbReference>
<dbReference type="RefSeq" id="XP_029754549.1">
    <property type="nucleotide sequence ID" value="XM_029899197.1"/>
</dbReference>
<keyword evidence="1" id="KW-0472">Membrane</keyword>
<keyword evidence="1" id="KW-1133">Transmembrane helix</keyword>
<dbReference type="GeneID" id="40741503"/>
<dbReference type="EMBL" id="KL585029">
    <property type="protein sequence ID" value="KEQ78362.1"/>
    <property type="molecule type" value="Genomic_DNA"/>
</dbReference>
<evidence type="ECO:0000313" key="3">
    <source>
        <dbReference type="Proteomes" id="UP000030706"/>
    </source>
</evidence>
<evidence type="ECO:0000256" key="1">
    <source>
        <dbReference type="SAM" id="Phobius"/>
    </source>
</evidence>